<sequence length="296" mass="33210">MLLASYNIRYGVGKDDRYDLNRALSDVQSADIIAFQEVDVGWKRTNFDDQVEFIRARFPDYTIAWGPNIDTMSSGGRTGRRQHGNAILSRYPILSIRNFLLPKYGSLDFLDQQKGILEALIDTPAGLIRVYSTHFCSTSPAQSQLQAEWLLRHHQDAQGRGPVLAGYHADPAWTSELGLPSMPSAAVVMGDLNFKAAARAYEVLVGDYSPRYGNLARRDGFLDAWVECNKSHSRETWDQIGATVLVDHVKRIDYCLVTPDLRPLLSRSWVDHGASGSDHQPVFVELEENLGKAREE</sequence>
<dbReference type="GO" id="GO:0004527">
    <property type="term" value="F:exonuclease activity"/>
    <property type="evidence" value="ECO:0007669"/>
    <property type="project" value="UniProtKB-KW"/>
</dbReference>
<feature type="domain" description="Endonuclease/exonuclease/phosphatase" evidence="1">
    <location>
        <begin position="4"/>
        <end position="279"/>
    </location>
</feature>
<keyword evidence="2" id="KW-0378">Hydrolase</keyword>
<name>A0A1C3WEE1_9HYPH</name>
<gene>
    <name evidence="2" type="ORF">GA0061102_102789</name>
</gene>
<accession>A0A1C3WEE1</accession>
<organism evidence="2 3">
    <name type="scientific">Rhizobium miluonense</name>
    <dbReference type="NCBI Taxonomy" id="411945"/>
    <lineage>
        <taxon>Bacteria</taxon>
        <taxon>Pseudomonadati</taxon>
        <taxon>Pseudomonadota</taxon>
        <taxon>Alphaproteobacteria</taxon>
        <taxon>Hyphomicrobiales</taxon>
        <taxon>Rhizobiaceae</taxon>
        <taxon>Rhizobium/Agrobacterium group</taxon>
        <taxon>Rhizobium</taxon>
    </lineage>
</organism>
<keyword evidence="2" id="KW-0255">Endonuclease</keyword>
<dbReference type="Proteomes" id="UP000199435">
    <property type="component" value="Unassembled WGS sequence"/>
</dbReference>
<dbReference type="GO" id="GO:0006506">
    <property type="term" value="P:GPI anchor biosynthetic process"/>
    <property type="evidence" value="ECO:0007669"/>
    <property type="project" value="TreeGrafter"/>
</dbReference>
<evidence type="ECO:0000313" key="3">
    <source>
        <dbReference type="Proteomes" id="UP000199435"/>
    </source>
</evidence>
<proteinExistence type="predicted"/>
<dbReference type="InterPro" id="IPR005135">
    <property type="entry name" value="Endo/exonuclease/phosphatase"/>
</dbReference>
<dbReference type="OrthoDB" id="155529at2"/>
<keyword evidence="2" id="KW-0269">Exonuclease</keyword>
<dbReference type="AlphaFoldDB" id="A0A1C3WEE1"/>
<evidence type="ECO:0000259" key="1">
    <source>
        <dbReference type="Pfam" id="PF03372"/>
    </source>
</evidence>
<reference evidence="3" key="1">
    <citation type="submission" date="2016-08" db="EMBL/GenBank/DDBJ databases">
        <authorList>
            <person name="Varghese N."/>
            <person name="Submissions Spin"/>
        </authorList>
    </citation>
    <scope>NUCLEOTIDE SEQUENCE [LARGE SCALE GENOMIC DNA]</scope>
    <source>
        <strain evidence="3">HAMBI 2971</strain>
    </source>
</reference>
<keyword evidence="3" id="KW-1185">Reference proteome</keyword>
<dbReference type="STRING" id="411945.GA0061102_102789"/>
<dbReference type="EMBL" id="FMAH01000027">
    <property type="protein sequence ID" value="SCB38265.1"/>
    <property type="molecule type" value="Genomic_DNA"/>
</dbReference>
<evidence type="ECO:0000313" key="2">
    <source>
        <dbReference type="EMBL" id="SCB38265.1"/>
    </source>
</evidence>
<dbReference type="InterPro" id="IPR051916">
    <property type="entry name" value="GPI-anchor_lipid_remodeler"/>
</dbReference>
<dbReference type="InterPro" id="IPR036691">
    <property type="entry name" value="Endo/exonu/phosph_ase_sf"/>
</dbReference>
<dbReference type="Pfam" id="PF03372">
    <property type="entry name" value="Exo_endo_phos"/>
    <property type="match status" value="1"/>
</dbReference>
<dbReference type="GO" id="GO:0016020">
    <property type="term" value="C:membrane"/>
    <property type="evidence" value="ECO:0007669"/>
    <property type="project" value="GOC"/>
</dbReference>
<dbReference type="RefSeq" id="WP_092852728.1">
    <property type="nucleotide sequence ID" value="NZ_FMAH01000027.1"/>
</dbReference>
<dbReference type="Gene3D" id="3.60.10.10">
    <property type="entry name" value="Endonuclease/exonuclease/phosphatase"/>
    <property type="match status" value="1"/>
</dbReference>
<dbReference type="SUPFAM" id="SSF56219">
    <property type="entry name" value="DNase I-like"/>
    <property type="match status" value="1"/>
</dbReference>
<dbReference type="PANTHER" id="PTHR14859">
    <property type="entry name" value="CALCOFLUOR WHITE HYPERSENSITIVE PROTEIN PRECURSOR"/>
    <property type="match status" value="1"/>
</dbReference>
<dbReference type="PANTHER" id="PTHR14859:SF1">
    <property type="entry name" value="PGAP2-INTERACTING PROTEIN"/>
    <property type="match status" value="1"/>
</dbReference>
<dbReference type="GO" id="GO:0004519">
    <property type="term" value="F:endonuclease activity"/>
    <property type="evidence" value="ECO:0007669"/>
    <property type="project" value="UniProtKB-KW"/>
</dbReference>
<keyword evidence="2" id="KW-0540">Nuclease</keyword>
<protein>
    <submittedName>
        <fullName evidence="2">Metal-dependent hydrolase, endonuclease/exonuclease/phosphatase family</fullName>
    </submittedName>
</protein>